<accession>A0A9D1X508</accession>
<feature type="domain" description="Aminoacyl-tRNA synthetase class Ia" evidence="11">
    <location>
        <begin position="18"/>
        <end position="197"/>
    </location>
</feature>
<name>A0A9D1X508_9FIRM</name>
<evidence type="ECO:0000256" key="5">
    <source>
        <dbReference type="ARBA" id="ARBA00022598"/>
    </source>
</evidence>
<comment type="caution">
    <text evidence="12">The sequence shown here is derived from an EMBL/GenBank/DDBJ whole genome shotgun (WGS) entry which is preliminary data.</text>
</comment>
<dbReference type="Gene3D" id="3.90.740.10">
    <property type="entry name" value="Valyl/Leucyl/Isoleucyl-tRNA synthetase, editing domain"/>
    <property type="match status" value="1"/>
</dbReference>
<dbReference type="GO" id="GO:0004832">
    <property type="term" value="F:valine-tRNA ligase activity"/>
    <property type="evidence" value="ECO:0007669"/>
    <property type="project" value="UniProtKB-EC"/>
</dbReference>
<dbReference type="PRINTS" id="PR00986">
    <property type="entry name" value="TRNASYNTHVAL"/>
</dbReference>
<dbReference type="GO" id="GO:0005524">
    <property type="term" value="F:ATP binding"/>
    <property type="evidence" value="ECO:0007669"/>
    <property type="project" value="UniProtKB-KW"/>
</dbReference>
<protein>
    <recommendedName>
        <fullName evidence="3">valine--tRNA ligase</fullName>
        <ecNumber evidence="3">6.1.1.9</ecNumber>
    </recommendedName>
    <alternativeName>
        <fullName evidence="10">Valyl-tRNA synthetase</fullName>
    </alternativeName>
</protein>
<reference evidence="12" key="1">
    <citation type="journal article" date="2021" name="PeerJ">
        <title>Extensive microbial diversity within the chicken gut microbiome revealed by metagenomics and culture.</title>
        <authorList>
            <person name="Gilroy R."/>
            <person name="Ravi A."/>
            <person name="Getino M."/>
            <person name="Pursley I."/>
            <person name="Horton D.L."/>
            <person name="Alikhan N.F."/>
            <person name="Baker D."/>
            <person name="Gharbi K."/>
            <person name="Hall N."/>
            <person name="Watson M."/>
            <person name="Adriaenssens E.M."/>
            <person name="Foster-Nyarko E."/>
            <person name="Jarju S."/>
            <person name="Secka A."/>
            <person name="Antonio M."/>
            <person name="Oren A."/>
            <person name="Chaudhuri R.R."/>
            <person name="La Ragione R."/>
            <person name="Hildebrand F."/>
            <person name="Pallen M.J."/>
        </authorList>
    </citation>
    <scope>NUCLEOTIDE SEQUENCE</scope>
    <source>
        <strain evidence="12">ChiSxjej3B15-1167</strain>
    </source>
</reference>
<evidence type="ECO:0000256" key="7">
    <source>
        <dbReference type="ARBA" id="ARBA00022840"/>
    </source>
</evidence>
<dbReference type="InterPro" id="IPR001412">
    <property type="entry name" value="aa-tRNA-synth_I_CS"/>
</dbReference>
<dbReference type="PANTHER" id="PTHR11946:SF93">
    <property type="entry name" value="VALINE--TRNA LIGASE, CHLOROPLASTIC_MITOCHONDRIAL 2"/>
    <property type="match status" value="1"/>
</dbReference>
<keyword evidence="7" id="KW-0067">ATP-binding</keyword>
<keyword evidence="9" id="KW-0030">Aminoacyl-tRNA synthetase</keyword>
<dbReference type="GO" id="GO:0002161">
    <property type="term" value="F:aminoacyl-tRNA deacylase activity"/>
    <property type="evidence" value="ECO:0007669"/>
    <property type="project" value="InterPro"/>
</dbReference>
<keyword evidence="6" id="KW-0547">Nucleotide-binding</keyword>
<dbReference type="Proteomes" id="UP000886805">
    <property type="component" value="Unassembled WGS sequence"/>
</dbReference>
<evidence type="ECO:0000256" key="4">
    <source>
        <dbReference type="ARBA" id="ARBA00022490"/>
    </source>
</evidence>
<evidence type="ECO:0000313" key="12">
    <source>
        <dbReference type="EMBL" id="HIX72889.1"/>
    </source>
</evidence>
<dbReference type="InterPro" id="IPR002303">
    <property type="entry name" value="Valyl-tRNA_ligase"/>
</dbReference>
<reference evidence="12" key="2">
    <citation type="submission" date="2021-04" db="EMBL/GenBank/DDBJ databases">
        <authorList>
            <person name="Gilroy R."/>
        </authorList>
    </citation>
    <scope>NUCLEOTIDE SEQUENCE</scope>
    <source>
        <strain evidence="12">ChiSxjej3B15-1167</strain>
    </source>
</reference>
<dbReference type="GO" id="GO:0006438">
    <property type="term" value="P:valyl-tRNA aminoacylation"/>
    <property type="evidence" value="ECO:0007669"/>
    <property type="project" value="InterPro"/>
</dbReference>
<feature type="non-terminal residue" evidence="12">
    <location>
        <position position="270"/>
    </location>
</feature>
<dbReference type="AlphaFoldDB" id="A0A9D1X508"/>
<dbReference type="FunFam" id="3.90.740.10:FF:000008">
    <property type="entry name" value="Valine--tRNA ligase, mitochondrial"/>
    <property type="match status" value="1"/>
</dbReference>
<proteinExistence type="predicted"/>
<comment type="subunit">
    <text evidence="2">Monomer.</text>
</comment>
<evidence type="ECO:0000313" key="13">
    <source>
        <dbReference type="Proteomes" id="UP000886805"/>
    </source>
</evidence>
<evidence type="ECO:0000256" key="10">
    <source>
        <dbReference type="ARBA" id="ARBA00029936"/>
    </source>
</evidence>
<gene>
    <name evidence="12" type="ORF">H9849_07685</name>
</gene>
<dbReference type="GO" id="GO:0005829">
    <property type="term" value="C:cytosol"/>
    <property type="evidence" value="ECO:0007669"/>
    <property type="project" value="TreeGrafter"/>
</dbReference>
<keyword evidence="4" id="KW-0963">Cytoplasm</keyword>
<dbReference type="PANTHER" id="PTHR11946">
    <property type="entry name" value="VALYL-TRNA SYNTHETASES"/>
    <property type="match status" value="1"/>
</dbReference>
<organism evidence="12 13">
    <name type="scientific">Candidatus Anaerobutyricum stercoripullorum</name>
    <dbReference type="NCBI Taxonomy" id="2838456"/>
    <lineage>
        <taxon>Bacteria</taxon>
        <taxon>Bacillati</taxon>
        <taxon>Bacillota</taxon>
        <taxon>Clostridia</taxon>
        <taxon>Lachnospirales</taxon>
        <taxon>Lachnospiraceae</taxon>
        <taxon>Anaerobutyricum</taxon>
    </lineage>
</organism>
<keyword evidence="8" id="KW-0648">Protein biosynthesis</keyword>
<dbReference type="Pfam" id="PF00133">
    <property type="entry name" value="tRNA-synt_1"/>
    <property type="match status" value="1"/>
</dbReference>
<dbReference type="EC" id="6.1.1.9" evidence="3"/>
<dbReference type="InterPro" id="IPR014729">
    <property type="entry name" value="Rossmann-like_a/b/a_fold"/>
</dbReference>
<dbReference type="Gene3D" id="3.40.50.620">
    <property type="entry name" value="HUPs"/>
    <property type="match status" value="1"/>
</dbReference>
<dbReference type="InterPro" id="IPR002300">
    <property type="entry name" value="aa-tRNA-synth_Ia"/>
</dbReference>
<comment type="subcellular location">
    <subcellularLocation>
        <location evidence="1">Cytoplasm</location>
    </subcellularLocation>
</comment>
<dbReference type="FunFam" id="3.40.50.620:FF:000032">
    <property type="entry name" value="Valine--tRNA ligase"/>
    <property type="match status" value="1"/>
</dbReference>
<evidence type="ECO:0000256" key="8">
    <source>
        <dbReference type="ARBA" id="ARBA00022917"/>
    </source>
</evidence>
<keyword evidence="5 12" id="KW-0436">Ligase</keyword>
<evidence type="ECO:0000256" key="1">
    <source>
        <dbReference type="ARBA" id="ARBA00004496"/>
    </source>
</evidence>
<dbReference type="SUPFAM" id="SSF50677">
    <property type="entry name" value="ValRS/IleRS/LeuRS editing domain"/>
    <property type="match status" value="1"/>
</dbReference>
<evidence type="ECO:0000256" key="9">
    <source>
        <dbReference type="ARBA" id="ARBA00023146"/>
    </source>
</evidence>
<dbReference type="PROSITE" id="PS00178">
    <property type="entry name" value="AA_TRNA_LIGASE_I"/>
    <property type="match status" value="1"/>
</dbReference>
<sequence length="270" mass="31072">MATEMSKTYNPAEIEDRLYQKWLDKKYFHAEVDRSKKPFTIVMPPPNITGQLHMGHALDNTLQDILIRFKRMQGYNALWQPGTDHASIATEVKVINALKEEGIEKEDLGREGFLARTWEWKKEYGGRIVSQLKKLGSSADWDRERFTLDEGCSKAVEEVFIKLYEKGYIYRGSRIVNWCPVCQTSISDAEVVYEDQAGFFWHINYPIIGTDRCIEIATTRPETMLGDTAIAVHPDDERYQDLIGKKALLPIVNREIPIVADTYVDKEFGT</sequence>
<evidence type="ECO:0000256" key="6">
    <source>
        <dbReference type="ARBA" id="ARBA00022741"/>
    </source>
</evidence>
<dbReference type="EMBL" id="DXEQ01000226">
    <property type="protein sequence ID" value="HIX72889.1"/>
    <property type="molecule type" value="Genomic_DNA"/>
</dbReference>
<dbReference type="InterPro" id="IPR009008">
    <property type="entry name" value="Val/Leu/Ile-tRNA-synth_edit"/>
</dbReference>
<evidence type="ECO:0000256" key="2">
    <source>
        <dbReference type="ARBA" id="ARBA00011245"/>
    </source>
</evidence>
<evidence type="ECO:0000256" key="3">
    <source>
        <dbReference type="ARBA" id="ARBA00013169"/>
    </source>
</evidence>
<dbReference type="SUPFAM" id="SSF52374">
    <property type="entry name" value="Nucleotidylyl transferase"/>
    <property type="match status" value="1"/>
</dbReference>
<evidence type="ECO:0000259" key="11">
    <source>
        <dbReference type="Pfam" id="PF00133"/>
    </source>
</evidence>